<organism evidence="3 4">
    <name type="scientific">[Phormidium ambiguum] IAM M-71</name>
    <dbReference type="NCBI Taxonomy" id="454136"/>
    <lineage>
        <taxon>Bacteria</taxon>
        <taxon>Bacillati</taxon>
        <taxon>Cyanobacteriota</taxon>
        <taxon>Cyanophyceae</taxon>
        <taxon>Oscillatoriophycideae</taxon>
        <taxon>Aerosakkonematales</taxon>
        <taxon>Aerosakkonemataceae</taxon>
        <taxon>Floridanema</taxon>
    </lineage>
</organism>
<sequence length="279" mass="33001">METSLEINTEYSNFPEYDLKGRYKLAFNWIPQGINTLLDAGCAWGYGTRFFRQKSDRVYGLDPTQIFVEVAKHRYSDITFVESELEKTPFESEFFDAIVSCDTLEHVHDEVTCLNEMFRILKPGGVLVITTPHKGLFGFMDPGNSIQWIEYFIKKNLSYIYRLAYRIRKGEYPEKIEYVKPIYEHDTTHRHYSLADLVEMLNKSNFKDNFIIEKTFRSGLFIGVFTMNLDFYLSLFIKNKIKEFIIKPFLFFSEIDFWIPYNFIGYNIGVKIIKIPLKK</sequence>
<dbReference type="SUPFAM" id="SSF53335">
    <property type="entry name" value="S-adenosyl-L-methionine-dependent methyltransferases"/>
    <property type="match status" value="1"/>
</dbReference>
<evidence type="ECO:0000313" key="4">
    <source>
        <dbReference type="Proteomes" id="UP000185860"/>
    </source>
</evidence>
<dbReference type="InterPro" id="IPR013216">
    <property type="entry name" value="Methyltransf_11"/>
</dbReference>
<protein>
    <recommendedName>
        <fullName evidence="2">Methyltransferase type 11 domain-containing protein</fullName>
    </recommendedName>
</protein>
<gene>
    <name evidence="3" type="ORF">NIES2119_22905</name>
</gene>
<name>A0A1U7IAI6_9CYAN</name>
<dbReference type="CDD" id="cd02440">
    <property type="entry name" value="AdoMet_MTases"/>
    <property type="match status" value="1"/>
</dbReference>
<comment type="caution">
    <text evidence="3">The sequence shown here is derived from an EMBL/GenBank/DDBJ whole genome shotgun (WGS) entry which is preliminary data.</text>
</comment>
<evidence type="ECO:0000256" key="1">
    <source>
        <dbReference type="SAM" id="Phobius"/>
    </source>
</evidence>
<dbReference type="EMBL" id="MRCE01000028">
    <property type="protein sequence ID" value="OKH33602.1"/>
    <property type="molecule type" value="Genomic_DNA"/>
</dbReference>
<keyword evidence="1" id="KW-1133">Transmembrane helix</keyword>
<dbReference type="InterPro" id="IPR029063">
    <property type="entry name" value="SAM-dependent_MTases_sf"/>
</dbReference>
<evidence type="ECO:0000259" key="2">
    <source>
        <dbReference type="Pfam" id="PF08241"/>
    </source>
</evidence>
<dbReference type="InterPro" id="IPR050508">
    <property type="entry name" value="Methyltransf_Superfamily"/>
</dbReference>
<dbReference type="RefSeq" id="WP_073595821.1">
    <property type="nucleotide sequence ID" value="NZ_MRCE01000028.1"/>
</dbReference>
<accession>A0A1U7IAI6</accession>
<dbReference type="Gene3D" id="3.40.50.150">
    <property type="entry name" value="Vaccinia Virus protein VP39"/>
    <property type="match status" value="1"/>
</dbReference>
<reference evidence="3 4" key="1">
    <citation type="submission" date="2016-11" db="EMBL/GenBank/DDBJ databases">
        <title>Draft Genome Sequences of Nine Cyanobacterial Strains from Diverse Habitats.</title>
        <authorList>
            <person name="Zhu T."/>
            <person name="Hou S."/>
            <person name="Lu X."/>
            <person name="Hess W.R."/>
        </authorList>
    </citation>
    <scope>NUCLEOTIDE SEQUENCE [LARGE SCALE GENOMIC DNA]</scope>
    <source>
        <strain evidence="3 4">IAM M-71</strain>
    </source>
</reference>
<keyword evidence="1" id="KW-0472">Membrane</keyword>
<dbReference type="AlphaFoldDB" id="A0A1U7IAI6"/>
<dbReference type="Pfam" id="PF08241">
    <property type="entry name" value="Methyltransf_11"/>
    <property type="match status" value="1"/>
</dbReference>
<dbReference type="STRING" id="454136.NIES2119_22905"/>
<dbReference type="GO" id="GO:0008757">
    <property type="term" value="F:S-adenosylmethionine-dependent methyltransferase activity"/>
    <property type="evidence" value="ECO:0007669"/>
    <property type="project" value="InterPro"/>
</dbReference>
<evidence type="ECO:0000313" key="3">
    <source>
        <dbReference type="EMBL" id="OKH33602.1"/>
    </source>
</evidence>
<proteinExistence type="predicted"/>
<keyword evidence="1" id="KW-0812">Transmembrane</keyword>
<dbReference type="PANTHER" id="PTHR42912">
    <property type="entry name" value="METHYLTRANSFERASE"/>
    <property type="match status" value="1"/>
</dbReference>
<feature type="transmembrane region" description="Helical" evidence="1">
    <location>
        <begin position="219"/>
        <end position="237"/>
    </location>
</feature>
<feature type="domain" description="Methyltransferase type 11" evidence="2">
    <location>
        <begin position="38"/>
        <end position="129"/>
    </location>
</feature>
<dbReference type="OrthoDB" id="9772751at2"/>
<dbReference type="Proteomes" id="UP000185860">
    <property type="component" value="Unassembled WGS sequence"/>
</dbReference>